<dbReference type="Proteomes" id="UP000451565">
    <property type="component" value="Unassembled WGS sequence"/>
</dbReference>
<keyword evidence="9" id="KW-1185">Reference proteome</keyword>
<keyword evidence="3 6" id="KW-0812">Transmembrane</keyword>
<evidence type="ECO:0000313" key="9">
    <source>
        <dbReference type="Proteomes" id="UP000451565"/>
    </source>
</evidence>
<accession>A0A843YSN0</accession>
<feature type="transmembrane region" description="Helical" evidence="6">
    <location>
        <begin position="103"/>
        <end position="123"/>
    </location>
</feature>
<feature type="domain" description="DUF202" evidence="7">
    <location>
        <begin position="53"/>
        <end position="125"/>
    </location>
</feature>
<dbReference type="OrthoDB" id="582337at2"/>
<dbReference type="InterPro" id="IPR003807">
    <property type="entry name" value="DUF202"/>
</dbReference>
<evidence type="ECO:0000256" key="2">
    <source>
        <dbReference type="ARBA" id="ARBA00022475"/>
    </source>
</evidence>
<dbReference type="RefSeq" id="WP_153234600.1">
    <property type="nucleotide sequence ID" value="NZ_WINI01000004.1"/>
</dbReference>
<keyword evidence="2" id="KW-1003">Cell membrane</keyword>
<sequence>MDRDRSENHTGIDVLPEKPGFFARLHDRFLGSGRSDGKFDVRPTAESHFSWLRTRMSLERTLMSWVRTSTALIGFGFTIVQFFRNTYGGPDNSTMLHPTMPRYLGLALIAAGVLSLFVALWQYRAFSQYLWNKDFIPLAGSAKAPIETPIMGVAICLIMIGACAFLVVLFHGI</sequence>
<evidence type="ECO:0000256" key="4">
    <source>
        <dbReference type="ARBA" id="ARBA00022989"/>
    </source>
</evidence>
<comment type="subcellular location">
    <subcellularLocation>
        <location evidence="1">Cell membrane</location>
        <topology evidence="1">Multi-pass membrane protein</topology>
    </subcellularLocation>
</comment>
<evidence type="ECO:0000256" key="1">
    <source>
        <dbReference type="ARBA" id="ARBA00004651"/>
    </source>
</evidence>
<organism evidence="8 9">
    <name type="scientific">Glaciimonas soli</name>
    <dbReference type="NCBI Taxonomy" id="2590999"/>
    <lineage>
        <taxon>Bacteria</taxon>
        <taxon>Pseudomonadati</taxon>
        <taxon>Pseudomonadota</taxon>
        <taxon>Betaproteobacteria</taxon>
        <taxon>Burkholderiales</taxon>
        <taxon>Oxalobacteraceae</taxon>
        <taxon>Glaciimonas</taxon>
    </lineage>
</organism>
<feature type="transmembrane region" description="Helical" evidence="6">
    <location>
        <begin position="62"/>
        <end position="83"/>
    </location>
</feature>
<evidence type="ECO:0000256" key="5">
    <source>
        <dbReference type="ARBA" id="ARBA00023136"/>
    </source>
</evidence>
<comment type="caution">
    <text evidence="8">The sequence shown here is derived from an EMBL/GenBank/DDBJ whole genome shotgun (WGS) entry which is preliminary data.</text>
</comment>
<dbReference type="EMBL" id="WINI01000004">
    <property type="protein sequence ID" value="MQR00997.1"/>
    <property type="molecule type" value="Genomic_DNA"/>
</dbReference>
<reference evidence="8 9" key="1">
    <citation type="submission" date="2019-10" db="EMBL/GenBank/DDBJ databases">
        <title>Glaciimonas soli sp. nov., a psychrophilic bacterium isolated from the forest soil of a high elevation mountain in Taiwan.</title>
        <authorList>
            <person name="Wang L.-T."/>
            <person name="Shieh W.Y."/>
        </authorList>
    </citation>
    <scope>NUCLEOTIDE SEQUENCE [LARGE SCALE GENOMIC DNA]</scope>
    <source>
        <strain evidence="8 9">GS1</strain>
    </source>
</reference>
<dbReference type="AlphaFoldDB" id="A0A843YSN0"/>
<dbReference type="InterPro" id="IPR052053">
    <property type="entry name" value="IM_YidH-like"/>
</dbReference>
<evidence type="ECO:0000313" key="8">
    <source>
        <dbReference type="EMBL" id="MQR00997.1"/>
    </source>
</evidence>
<dbReference type="PANTHER" id="PTHR34187:SF2">
    <property type="entry name" value="DUF202 DOMAIN-CONTAINING PROTEIN"/>
    <property type="match status" value="1"/>
</dbReference>
<dbReference type="PANTHER" id="PTHR34187">
    <property type="entry name" value="FGR18P"/>
    <property type="match status" value="1"/>
</dbReference>
<dbReference type="Pfam" id="PF02656">
    <property type="entry name" value="DUF202"/>
    <property type="match status" value="1"/>
</dbReference>
<evidence type="ECO:0000259" key="7">
    <source>
        <dbReference type="Pfam" id="PF02656"/>
    </source>
</evidence>
<proteinExistence type="predicted"/>
<protein>
    <submittedName>
        <fullName evidence="8">DUF202 domain-containing protein</fullName>
    </submittedName>
</protein>
<keyword evidence="5 6" id="KW-0472">Membrane</keyword>
<dbReference type="GO" id="GO:0005886">
    <property type="term" value="C:plasma membrane"/>
    <property type="evidence" value="ECO:0007669"/>
    <property type="project" value="UniProtKB-SubCell"/>
</dbReference>
<evidence type="ECO:0000256" key="3">
    <source>
        <dbReference type="ARBA" id="ARBA00022692"/>
    </source>
</evidence>
<feature type="transmembrane region" description="Helical" evidence="6">
    <location>
        <begin position="150"/>
        <end position="170"/>
    </location>
</feature>
<evidence type="ECO:0000256" key="6">
    <source>
        <dbReference type="SAM" id="Phobius"/>
    </source>
</evidence>
<gene>
    <name evidence="8" type="ORF">GEV47_09915</name>
</gene>
<keyword evidence="4 6" id="KW-1133">Transmembrane helix</keyword>
<name>A0A843YSN0_9BURK</name>